<feature type="region of interest" description="Disordered" evidence="1">
    <location>
        <begin position="157"/>
        <end position="176"/>
    </location>
</feature>
<dbReference type="RefSeq" id="WP_064030746.1">
    <property type="nucleotide sequence ID" value="NZ_LUUK01000195.1"/>
</dbReference>
<accession>A0A177NB27</accession>
<dbReference type="OrthoDB" id="5568070at2"/>
<dbReference type="AlphaFoldDB" id="A0A177NB27"/>
<evidence type="ECO:0000313" key="3">
    <source>
        <dbReference type="Proteomes" id="UP000077628"/>
    </source>
</evidence>
<reference evidence="3" key="1">
    <citation type="submission" date="2016-03" db="EMBL/GenBank/DDBJ databases">
        <authorList>
            <person name="Heylen K."/>
            <person name="De Vos P."/>
            <person name="Vekeman B."/>
        </authorList>
    </citation>
    <scope>NUCLEOTIDE SEQUENCE [LARGE SCALE GENOMIC DNA]</scope>
    <source>
        <strain evidence="3">R-45383</strain>
    </source>
</reference>
<evidence type="ECO:0000256" key="1">
    <source>
        <dbReference type="SAM" id="MobiDB-lite"/>
    </source>
</evidence>
<dbReference type="STRING" id="702114.A1355_11245"/>
<keyword evidence="3" id="KW-1185">Reference proteome</keyword>
<dbReference type="PROSITE" id="PS51257">
    <property type="entry name" value="PROKAR_LIPOPROTEIN"/>
    <property type="match status" value="1"/>
</dbReference>
<gene>
    <name evidence="2" type="ORF">A1355_11245</name>
</gene>
<protein>
    <submittedName>
        <fullName evidence="2">Uncharacterized protein</fullName>
    </submittedName>
</protein>
<name>A0A177NB27_9GAMM</name>
<proteinExistence type="predicted"/>
<evidence type="ECO:0000313" key="2">
    <source>
        <dbReference type="EMBL" id="OAI15075.1"/>
    </source>
</evidence>
<dbReference type="EMBL" id="LUUK01000195">
    <property type="protein sequence ID" value="OAI15075.1"/>
    <property type="molecule type" value="Genomic_DNA"/>
</dbReference>
<sequence>MRAIVYLSGPILAGILLAGCGQEQAQTAIAANAPLKTFPRATTLRGTVSDNTGPVKAGTVTLSTEAGKVLTSLELQDSQRYEIEAPAGTPLPVLLTYAPPPGKSGDTMTSVVIYPEISKYDINPTTTAIAKSAKAMGGYNHNNLVRAAENTAHVPDANKTTAGFRGDPTTQYGGWH</sequence>
<dbReference type="Proteomes" id="UP000077628">
    <property type="component" value="Unassembled WGS sequence"/>
</dbReference>
<comment type="caution">
    <text evidence="2">The sequence shown here is derived from an EMBL/GenBank/DDBJ whole genome shotgun (WGS) entry which is preliminary data.</text>
</comment>
<organism evidence="2 3">
    <name type="scientific">Methylomonas koyamae</name>
    <dbReference type="NCBI Taxonomy" id="702114"/>
    <lineage>
        <taxon>Bacteria</taxon>
        <taxon>Pseudomonadati</taxon>
        <taxon>Pseudomonadota</taxon>
        <taxon>Gammaproteobacteria</taxon>
        <taxon>Methylococcales</taxon>
        <taxon>Methylococcaceae</taxon>
        <taxon>Methylomonas</taxon>
    </lineage>
</organism>